<sequence length="95" mass="10627">MCFCFVGCKGVAELKQAQSRTQASKCHLRFGRFSHSGFAARSLYRNQNRCESSAVTPARGPGYLLITDRPFEPGINKSLVNLPMEHQQEQSNSTF</sequence>
<evidence type="ECO:0000313" key="2">
    <source>
        <dbReference type="Proteomes" id="UP001172457"/>
    </source>
</evidence>
<proteinExistence type="predicted"/>
<protein>
    <submittedName>
        <fullName evidence="1">Uncharacterized protein</fullName>
    </submittedName>
</protein>
<dbReference type="Proteomes" id="UP001172457">
    <property type="component" value="Chromosome 7"/>
</dbReference>
<accession>A0AA38VWV7</accession>
<gene>
    <name evidence="1" type="ORF">OSB04_027608</name>
</gene>
<comment type="caution">
    <text evidence="1">The sequence shown here is derived from an EMBL/GenBank/DDBJ whole genome shotgun (WGS) entry which is preliminary data.</text>
</comment>
<keyword evidence="2" id="KW-1185">Reference proteome</keyword>
<dbReference type="AlphaFoldDB" id="A0AA38VWV7"/>
<dbReference type="EMBL" id="JARYMX010000007">
    <property type="protein sequence ID" value="KAJ9541102.1"/>
    <property type="molecule type" value="Genomic_DNA"/>
</dbReference>
<reference evidence="1" key="1">
    <citation type="submission" date="2023-03" db="EMBL/GenBank/DDBJ databases">
        <title>Chromosome-scale reference genome and RAD-based genetic map of yellow starthistle (Centaurea solstitialis) reveal putative structural variation and QTLs associated with invader traits.</title>
        <authorList>
            <person name="Reatini B."/>
            <person name="Cang F.A."/>
            <person name="Jiang Q."/>
            <person name="Mckibben M.T.W."/>
            <person name="Barker M.S."/>
            <person name="Rieseberg L.H."/>
            <person name="Dlugosch K.M."/>
        </authorList>
    </citation>
    <scope>NUCLEOTIDE SEQUENCE</scope>
    <source>
        <strain evidence="1">CAN-66</strain>
        <tissue evidence="1">Leaf</tissue>
    </source>
</reference>
<organism evidence="1 2">
    <name type="scientific">Centaurea solstitialis</name>
    <name type="common">yellow star-thistle</name>
    <dbReference type="NCBI Taxonomy" id="347529"/>
    <lineage>
        <taxon>Eukaryota</taxon>
        <taxon>Viridiplantae</taxon>
        <taxon>Streptophyta</taxon>
        <taxon>Embryophyta</taxon>
        <taxon>Tracheophyta</taxon>
        <taxon>Spermatophyta</taxon>
        <taxon>Magnoliopsida</taxon>
        <taxon>eudicotyledons</taxon>
        <taxon>Gunneridae</taxon>
        <taxon>Pentapetalae</taxon>
        <taxon>asterids</taxon>
        <taxon>campanulids</taxon>
        <taxon>Asterales</taxon>
        <taxon>Asteraceae</taxon>
        <taxon>Carduoideae</taxon>
        <taxon>Cardueae</taxon>
        <taxon>Centaureinae</taxon>
        <taxon>Centaurea</taxon>
    </lineage>
</organism>
<name>A0AA38VWV7_9ASTR</name>
<evidence type="ECO:0000313" key="1">
    <source>
        <dbReference type="EMBL" id="KAJ9541102.1"/>
    </source>
</evidence>